<evidence type="ECO:0000313" key="1">
    <source>
        <dbReference type="EMBL" id="MEO3715504.1"/>
    </source>
</evidence>
<comment type="caution">
    <text evidence="1">The sequence shown here is derived from an EMBL/GenBank/DDBJ whole genome shotgun (WGS) entry which is preliminary data.</text>
</comment>
<accession>A0ABV0GKC4</accession>
<dbReference type="EMBL" id="JBDPZC010000014">
    <property type="protein sequence ID" value="MEO3715504.1"/>
    <property type="molecule type" value="Genomic_DNA"/>
</dbReference>
<dbReference type="RefSeq" id="WP_347613000.1">
    <property type="nucleotide sequence ID" value="NZ_JBDPZC010000014.1"/>
</dbReference>
<proteinExistence type="predicted"/>
<dbReference type="InterPro" id="IPR011856">
    <property type="entry name" value="tRNA_endonuc-like_dom_sf"/>
</dbReference>
<dbReference type="InterPro" id="IPR011335">
    <property type="entry name" value="Restrct_endonuc-II-like"/>
</dbReference>
<dbReference type="Gene3D" id="3.40.1350.10">
    <property type="match status" value="1"/>
</dbReference>
<organism evidence="1 2">
    <name type="scientific">Roseateles flavus</name>
    <dbReference type="NCBI Taxonomy" id="3149041"/>
    <lineage>
        <taxon>Bacteria</taxon>
        <taxon>Pseudomonadati</taxon>
        <taxon>Pseudomonadota</taxon>
        <taxon>Betaproteobacteria</taxon>
        <taxon>Burkholderiales</taxon>
        <taxon>Sphaerotilaceae</taxon>
        <taxon>Roseateles</taxon>
    </lineage>
</organism>
<keyword evidence="2" id="KW-1185">Reference proteome</keyword>
<dbReference type="Proteomes" id="UP001462640">
    <property type="component" value="Unassembled WGS sequence"/>
</dbReference>
<evidence type="ECO:0000313" key="2">
    <source>
        <dbReference type="Proteomes" id="UP001462640"/>
    </source>
</evidence>
<sequence length="332" mass="36921">MLRDFTAGDPQQTAAGSGYCAPYLYLLADDAAEERSQRTVHTKRKLGQVTRAIRDGRGQGRGDGYSPWIRITRRFSSPVSNQEFTHLPIHRRSHHFLSTLESHTALQLAYLGASELRECLPMWPTPHANPITDEARDEVPGLIEIAESAGIEHGVFVGSDVPYIGSLDIMAAIDWAGTVHQVGISCKPTDVLNCSPRAQERVDLDRRYCAALGVRHLHEGGDGFDRTLVKQLEAYRPLRSEVVAYRDTQQLLDFCGHFEGNAASMPMHVAIDLSGSRVHANHDEASLLWRVGVWLRLIDIDLARPLSMCKPIVRGRDRVLSQLAQRFLGEAA</sequence>
<dbReference type="CDD" id="cd22362">
    <property type="entry name" value="TnsA_endonuclease-like"/>
    <property type="match status" value="1"/>
</dbReference>
<reference evidence="1 2" key="1">
    <citation type="submission" date="2024-05" db="EMBL/GenBank/DDBJ databases">
        <title>Roseateles sp. 2.12 16S ribosomal RNA gene Genome sequencing and assembly.</title>
        <authorList>
            <person name="Woo H."/>
        </authorList>
    </citation>
    <scope>NUCLEOTIDE SEQUENCE [LARGE SCALE GENOMIC DNA]</scope>
    <source>
        <strain evidence="1 2">2.12</strain>
    </source>
</reference>
<evidence type="ECO:0008006" key="3">
    <source>
        <dbReference type="Google" id="ProtNLM"/>
    </source>
</evidence>
<gene>
    <name evidence="1" type="ORF">ABDJ40_22250</name>
</gene>
<dbReference type="SUPFAM" id="SSF52980">
    <property type="entry name" value="Restriction endonuclease-like"/>
    <property type="match status" value="1"/>
</dbReference>
<protein>
    <recommendedName>
        <fullName evidence="3">Arginase</fullName>
    </recommendedName>
</protein>
<name>A0ABV0GKC4_9BURK</name>